<dbReference type="EMBL" id="KY000029">
    <property type="protein sequence ID" value="ASK41386.1"/>
    <property type="molecule type" value="Genomic_DNA"/>
</dbReference>
<dbReference type="GO" id="GO:0003723">
    <property type="term" value="F:RNA binding"/>
    <property type="evidence" value="ECO:0007669"/>
    <property type="project" value="UniProtKB-KW"/>
</dbReference>
<evidence type="ECO:0000313" key="4">
    <source>
        <dbReference type="EMBL" id="ASK41386.1"/>
    </source>
</evidence>
<dbReference type="InterPro" id="IPR036442">
    <property type="entry name" value="ProQ/FinO_sf"/>
</dbReference>
<dbReference type="Pfam" id="PF04352">
    <property type="entry name" value="ProQ"/>
    <property type="match status" value="1"/>
</dbReference>
<evidence type="ECO:0000256" key="1">
    <source>
        <dbReference type="ARBA" id="ARBA00022884"/>
    </source>
</evidence>
<keyword evidence="4" id="KW-0614">Plasmid</keyword>
<reference evidence="4" key="1">
    <citation type="submission" date="2016-10" db="EMBL/GenBank/DDBJ databases">
        <title>Agrobacterium Ti plasmids: Classification based on T-DNA and Vir regions organization.</title>
        <authorList>
            <person name="Nabi N."/>
            <person name="Vial L."/>
            <person name="Ben Hafsa A."/>
            <person name="Chapulliot D."/>
            <person name="Berard A."/>
            <person name="Chauveau A."/>
            <person name="Le Paslier M.-C."/>
            <person name="Harzallah Skhiri F."/>
            <person name="Brunel D."/>
            <person name="Nesme X."/>
            <person name="Chaouachi M."/>
        </authorList>
    </citation>
    <scope>NUCLEOTIDE SEQUENCE</scope>
    <source>
        <strain evidence="3">AR125</strain>
        <strain evidence="4">CFBP5499</strain>
        <plasmid evidence="3">pTi_AR125</plasmid>
        <plasmid evidence="4">pTi_CFBP5499</plasmid>
    </source>
</reference>
<proteinExistence type="predicted"/>
<organism evidence="4">
    <name type="scientific">Agrobacterium genomosp. 6</name>
    <dbReference type="NCBI Taxonomy" id="1183411"/>
    <lineage>
        <taxon>Bacteria</taxon>
        <taxon>Pseudomonadati</taxon>
        <taxon>Pseudomonadota</taxon>
        <taxon>Alphaproteobacteria</taxon>
        <taxon>Hyphomicrobiales</taxon>
        <taxon>Rhizobiaceae</taxon>
        <taxon>Rhizobium/Agrobacterium group</taxon>
        <taxon>Agrobacterium</taxon>
        <taxon>Agrobacterium tumefaciens complex</taxon>
    </lineage>
</organism>
<evidence type="ECO:0000259" key="2">
    <source>
        <dbReference type="SMART" id="SM00945"/>
    </source>
</evidence>
<geneLocation type="plasmid" evidence="3">
    <name>pTi_AR125</name>
</geneLocation>
<dbReference type="Gene3D" id="1.10.1710.10">
    <property type="entry name" value="ProQ/FinO domain"/>
    <property type="match status" value="1"/>
</dbReference>
<dbReference type="SMART" id="SM00945">
    <property type="entry name" value="ProQ"/>
    <property type="match status" value="1"/>
</dbReference>
<accession>A0A2Z2PMR7</accession>
<keyword evidence="1" id="KW-0694">RNA-binding</keyword>
<dbReference type="AlphaFoldDB" id="A0A2Z2PMR7"/>
<dbReference type="InterPro" id="IPR016103">
    <property type="entry name" value="ProQ/FinO"/>
</dbReference>
<name>A0A2Z2PMR7_9HYPH</name>
<protein>
    <recommendedName>
        <fullName evidence="2">ProQ/FinO domain-containing protein</fullName>
    </recommendedName>
</protein>
<geneLocation type="plasmid" evidence="4">
    <name>pTi_CFBP5499</name>
</geneLocation>
<dbReference type="EMBL" id="KY000025">
    <property type="protein sequence ID" value="ASK40623.1"/>
    <property type="molecule type" value="Genomic_DNA"/>
</dbReference>
<dbReference type="SUPFAM" id="SSF48657">
    <property type="entry name" value="FinO-like"/>
    <property type="match status" value="1"/>
</dbReference>
<feature type="domain" description="ProQ/FinO" evidence="2">
    <location>
        <begin position="9"/>
        <end position="120"/>
    </location>
</feature>
<sequence>MKVDRYPLEAAKAVNALLTGPIAVLTSAEGEIVLPFRIGINNDIERLLRPGAALSDLHKALRRYTHSAAYLYATAQPDALRHDIVGEPFGAVSDEDRLSARQTFLIVQERRKQRREQRESEKLAQN</sequence>
<evidence type="ECO:0000313" key="3">
    <source>
        <dbReference type="EMBL" id="ASK40623.1"/>
    </source>
</evidence>